<organism evidence="1 2">
    <name type="scientific">Oharaeibacter diazotrophicus</name>
    <dbReference type="NCBI Taxonomy" id="1920512"/>
    <lineage>
        <taxon>Bacteria</taxon>
        <taxon>Pseudomonadati</taxon>
        <taxon>Pseudomonadota</taxon>
        <taxon>Alphaproteobacteria</taxon>
        <taxon>Hyphomicrobiales</taxon>
        <taxon>Pleomorphomonadaceae</taxon>
        <taxon>Oharaeibacter</taxon>
    </lineage>
</organism>
<proteinExistence type="predicted"/>
<evidence type="ECO:0000313" key="2">
    <source>
        <dbReference type="Proteomes" id="UP000294547"/>
    </source>
</evidence>
<gene>
    <name evidence="1" type="ORF">EDD54_2002</name>
</gene>
<dbReference type="AlphaFoldDB" id="A0A4R6RG10"/>
<dbReference type="Proteomes" id="UP000294547">
    <property type="component" value="Unassembled WGS sequence"/>
</dbReference>
<sequence>MSRHDPAIALGRTTAAAVKAGVDTATTLTFRMPLLFAAPDFGTMVEWQRAWTEKVAAVALGAVGAGAACHALSLRAATGAVTADTLVSDMLTIADAALAPGYKTVAANARRLSRRR</sequence>
<dbReference type="EMBL" id="SNXY01000007">
    <property type="protein sequence ID" value="TDP85154.1"/>
    <property type="molecule type" value="Genomic_DNA"/>
</dbReference>
<protein>
    <submittedName>
        <fullName evidence="1">Uncharacterized protein</fullName>
    </submittedName>
</protein>
<accession>A0A4R6RG10</accession>
<evidence type="ECO:0000313" key="1">
    <source>
        <dbReference type="EMBL" id="TDP85154.1"/>
    </source>
</evidence>
<reference evidence="1 2" key="1">
    <citation type="submission" date="2019-03" db="EMBL/GenBank/DDBJ databases">
        <title>Genomic Encyclopedia of Type Strains, Phase IV (KMG-IV): sequencing the most valuable type-strain genomes for metagenomic binning, comparative biology and taxonomic classification.</title>
        <authorList>
            <person name="Goeker M."/>
        </authorList>
    </citation>
    <scope>NUCLEOTIDE SEQUENCE [LARGE SCALE GENOMIC DNA]</scope>
    <source>
        <strain evidence="1 2">DSM 102969</strain>
    </source>
</reference>
<name>A0A4R6RG10_9HYPH</name>
<dbReference type="RefSeq" id="WP_126541022.1">
    <property type="nucleotide sequence ID" value="NZ_BSPM01000004.1"/>
</dbReference>
<comment type="caution">
    <text evidence="1">The sequence shown here is derived from an EMBL/GenBank/DDBJ whole genome shotgun (WGS) entry which is preliminary data.</text>
</comment>
<keyword evidence="2" id="KW-1185">Reference proteome</keyword>
<dbReference type="OrthoDB" id="8453942at2"/>